<name>A0A5E6Q186_PSEFL</name>
<evidence type="ECO:0000313" key="5">
    <source>
        <dbReference type="Proteomes" id="UP000326729"/>
    </source>
</evidence>
<proteinExistence type="predicted"/>
<reference evidence="4 5" key="1">
    <citation type="submission" date="2019-09" db="EMBL/GenBank/DDBJ databases">
        <authorList>
            <person name="Chandra G."/>
            <person name="Truman W A."/>
        </authorList>
    </citation>
    <scope>NUCLEOTIDE SEQUENCE [LARGE SCALE GENOMIC DNA]</scope>
    <source>
        <strain evidence="4">PS659</strain>
    </source>
</reference>
<dbReference type="EMBL" id="CABVGY010000003">
    <property type="protein sequence ID" value="VVM49069.1"/>
    <property type="molecule type" value="Genomic_DNA"/>
</dbReference>
<dbReference type="PANTHER" id="PTHR39201">
    <property type="entry name" value="EXPORTED PROTEIN-RELATED"/>
    <property type="match status" value="1"/>
</dbReference>
<evidence type="ECO:0000259" key="3">
    <source>
        <dbReference type="PROSITE" id="PS50902"/>
    </source>
</evidence>
<dbReference type="Proteomes" id="UP000326729">
    <property type="component" value="Unassembled WGS sequence"/>
</dbReference>
<evidence type="ECO:0000256" key="1">
    <source>
        <dbReference type="ARBA" id="ARBA00022630"/>
    </source>
</evidence>
<dbReference type="AlphaFoldDB" id="A0A5E6Q186"/>
<evidence type="ECO:0000313" key="4">
    <source>
        <dbReference type="EMBL" id="VVM49069.1"/>
    </source>
</evidence>
<gene>
    <name evidence="4" type="ORF">PS659_00710</name>
</gene>
<accession>A0A5E6Q186</accession>
<dbReference type="GO" id="GO:0016655">
    <property type="term" value="F:oxidoreductase activity, acting on NAD(P)H, quinone or similar compound as acceptor"/>
    <property type="evidence" value="ECO:0007669"/>
    <property type="project" value="UniProtKB-ARBA"/>
</dbReference>
<dbReference type="RefSeq" id="WP_150714864.1">
    <property type="nucleotide sequence ID" value="NZ_CABVGY010000003.1"/>
</dbReference>
<dbReference type="InterPro" id="IPR008254">
    <property type="entry name" value="Flavodoxin/NO_synth"/>
</dbReference>
<protein>
    <recommendedName>
        <fullName evidence="3">Flavodoxin-like domain-containing protein</fullName>
    </recommendedName>
</protein>
<dbReference type="SUPFAM" id="SSF52218">
    <property type="entry name" value="Flavoproteins"/>
    <property type="match status" value="1"/>
</dbReference>
<dbReference type="Pfam" id="PF12682">
    <property type="entry name" value="Flavodoxin_4"/>
    <property type="match status" value="1"/>
</dbReference>
<keyword evidence="1" id="KW-0285">Flavoprotein</keyword>
<dbReference type="GO" id="GO:0010181">
    <property type="term" value="F:FMN binding"/>
    <property type="evidence" value="ECO:0007669"/>
    <property type="project" value="InterPro"/>
</dbReference>
<dbReference type="OrthoDB" id="9806505at2"/>
<sequence length="196" mass="21795">MNNDHDPLRRTVIAALASAPLLSFADTQSASEIPRSGSRILVAYFSRSGNTRVVAGLIQRGLAADLFEIRPAKAYPEDYLQTVEQARQERDSNFEPELQSKVHALSDYDTIYLGFPIWGETAPPIIRAFLSAHDLTGKTLIPFNTHGGYGLGNSRSVLEKHAPKAKVMEGFVMEGEQERKTMERVNGWLSDHPLTR</sequence>
<dbReference type="PROSITE" id="PS50902">
    <property type="entry name" value="FLAVODOXIN_LIKE"/>
    <property type="match status" value="1"/>
</dbReference>
<feature type="domain" description="Flavodoxin-like" evidence="3">
    <location>
        <begin position="40"/>
        <end position="193"/>
    </location>
</feature>
<organism evidence="4 5">
    <name type="scientific">Pseudomonas fluorescens</name>
    <dbReference type="NCBI Taxonomy" id="294"/>
    <lineage>
        <taxon>Bacteria</taxon>
        <taxon>Pseudomonadati</taxon>
        <taxon>Pseudomonadota</taxon>
        <taxon>Gammaproteobacteria</taxon>
        <taxon>Pseudomonadales</taxon>
        <taxon>Pseudomonadaceae</taxon>
        <taxon>Pseudomonas</taxon>
    </lineage>
</organism>
<dbReference type="Gene3D" id="3.40.50.360">
    <property type="match status" value="1"/>
</dbReference>
<dbReference type="PANTHER" id="PTHR39201:SF1">
    <property type="entry name" value="FLAVODOXIN-LIKE DOMAIN-CONTAINING PROTEIN"/>
    <property type="match status" value="1"/>
</dbReference>
<keyword evidence="2" id="KW-0288">FMN</keyword>
<dbReference type="InterPro" id="IPR029039">
    <property type="entry name" value="Flavoprotein-like_sf"/>
</dbReference>
<evidence type="ECO:0000256" key="2">
    <source>
        <dbReference type="ARBA" id="ARBA00022643"/>
    </source>
</evidence>